<evidence type="ECO:0000259" key="1">
    <source>
        <dbReference type="Pfam" id="PF20266"/>
    </source>
</evidence>
<dbReference type="SUPFAM" id="SSF48452">
    <property type="entry name" value="TPR-like"/>
    <property type="match status" value="1"/>
</dbReference>
<organism evidence="2 3">
    <name type="scientific">Sinanodonta woodiana</name>
    <name type="common">Chinese pond mussel</name>
    <name type="synonym">Anodonta woodiana</name>
    <dbReference type="NCBI Taxonomy" id="1069815"/>
    <lineage>
        <taxon>Eukaryota</taxon>
        <taxon>Metazoa</taxon>
        <taxon>Spiralia</taxon>
        <taxon>Lophotrochozoa</taxon>
        <taxon>Mollusca</taxon>
        <taxon>Bivalvia</taxon>
        <taxon>Autobranchia</taxon>
        <taxon>Heteroconchia</taxon>
        <taxon>Palaeoheterodonta</taxon>
        <taxon>Unionida</taxon>
        <taxon>Unionoidea</taxon>
        <taxon>Unionidae</taxon>
        <taxon>Unioninae</taxon>
        <taxon>Sinanodonta</taxon>
    </lineage>
</organism>
<reference evidence="2 3" key="1">
    <citation type="submission" date="2024-11" db="EMBL/GenBank/DDBJ databases">
        <title>Chromosome-level genome assembly of the freshwater bivalve Anodonta woodiana.</title>
        <authorList>
            <person name="Chen X."/>
        </authorList>
    </citation>
    <scope>NUCLEOTIDE SEQUENCE [LARGE SCALE GENOMIC DNA]</scope>
    <source>
        <strain evidence="2">MN2024</strain>
        <tissue evidence="2">Gills</tissue>
    </source>
</reference>
<dbReference type="PANTHER" id="PTHR10656">
    <property type="entry name" value="CELL FATE DETERMINING PROTEIN MAB21-RELATED"/>
    <property type="match status" value="1"/>
</dbReference>
<dbReference type="InterPro" id="IPR011990">
    <property type="entry name" value="TPR-like_helical_dom_sf"/>
</dbReference>
<dbReference type="Pfam" id="PF20266">
    <property type="entry name" value="Mab-21_C"/>
    <property type="match status" value="1"/>
</dbReference>
<dbReference type="InterPro" id="IPR046906">
    <property type="entry name" value="Mab-21_HhH/H2TH-like"/>
</dbReference>
<protein>
    <recommendedName>
        <fullName evidence="1">Mab-21-like HhH/H2TH-like domain-containing protein</fullName>
    </recommendedName>
</protein>
<dbReference type="SMART" id="SM01265">
    <property type="entry name" value="Mab-21"/>
    <property type="match status" value="1"/>
</dbReference>
<proteinExistence type="predicted"/>
<sequence length="666" mass="77536">MYQQFPNFCHAVSHQLSTILDGVGYSPEDRDRKVRCATEFEIFSNICNSIDTSIDKVFPLYMFGSRGEGSTGPGLNSDIDHLYQNKTYEIVTDLSDCQVGKIYLHMLQDGDTHPGYVKLQMIRILPDKSHVPFFSPDSTLDSFGVVVLQNISFHNDDLGYRTGPAVCSHWPLEGYEWFHRRRFHDWPTSRQIQNIWKYGCFATPVGHPSSKEEHLEWRLSFSIAERDFVRSFEDTVMKVYILLKMVRKTFIQPVLKDAFSSYHCKVCMLWMRESTPSELWCTENIMCCLILCIRQLHEWARAGFCPDYFITRNNIYDRKIVGNVRIKLIQILGSILSDDFRFKMTDYSYCLVSAVNCRNYIIRKIPQNCPCLTYYLTSLVHASTYVPHSMQYPLKHVAMFICSQLGFYFASFLKENAVLLSLENVEYIVALTSEYLSFGMKSDATSVRLKMCGLGIVLENHDLTEMCLQCISENHMRYMYSFSPCDKPSKAILKSNLKAFNDRFLNVYYTTEEMLENQVSFCVVYLKSEIFITPIPLRMEMYRSVGTPRGLRDENEHFWYDWVVVDSITCLYFFQYLNLSRQGKDRHKQIAMDNMIYVIRTEPDIPHRDTALNLLAYCYMQENQPGNAFICLRESLKICPHHNSAKFYLGLPFKKVVAACIMSSML</sequence>
<gene>
    <name evidence="2" type="ORF">ACJMK2_018794</name>
</gene>
<dbReference type="PANTHER" id="PTHR10656:SF69">
    <property type="entry name" value="MAB-21-LIKE HHH_H2TH-LIKE DOMAIN-CONTAINING PROTEIN"/>
    <property type="match status" value="1"/>
</dbReference>
<keyword evidence="3" id="KW-1185">Reference proteome</keyword>
<evidence type="ECO:0000313" key="3">
    <source>
        <dbReference type="Proteomes" id="UP001634394"/>
    </source>
</evidence>
<dbReference type="InterPro" id="IPR024810">
    <property type="entry name" value="MAB21L/cGLR"/>
</dbReference>
<feature type="domain" description="Mab-21-like HhH/H2TH-like" evidence="1">
    <location>
        <begin position="241"/>
        <end position="317"/>
    </location>
</feature>
<dbReference type="Gene3D" id="1.10.1410.40">
    <property type="match status" value="1"/>
</dbReference>
<dbReference type="Proteomes" id="UP001634394">
    <property type="component" value="Unassembled WGS sequence"/>
</dbReference>
<name>A0ABD3UHJ0_SINWO</name>
<comment type="caution">
    <text evidence="2">The sequence shown here is derived from an EMBL/GenBank/DDBJ whole genome shotgun (WGS) entry which is preliminary data.</text>
</comment>
<dbReference type="EMBL" id="JBJQND010000016">
    <property type="protein sequence ID" value="KAL3847903.1"/>
    <property type="molecule type" value="Genomic_DNA"/>
</dbReference>
<evidence type="ECO:0000313" key="2">
    <source>
        <dbReference type="EMBL" id="KAL3847903.1"/>
    </source>
</evidence>
<accession>A0ABD3UHJ0</accession>
<dbReference type="AlphaFoldDB" id="A0ABD3UHJ0"/>